<dbReference type="Pfam" id="PF01541">
    <property type="entry name" value="GIY-YIG"/>
    <property type="match status" value="1"/>
</dbReference>
<evidence type="ECO:0000259" key="2">
    <source>
        <dbReference type="PROSITE" id="PS50164"/>
    </source>
</evidence>
<dbReference type="PANTHER" id="PTHR34477:SF5">
    <property type="entry name" value="BSL5627 PROTEIN"/>
    <property type="match status" value="1"/>
</dbReference>
<dbReference type="AlphaFoldDB" id="A0AAU7Z5E4"/>
<dbReference type="InterPro" id="IPR035901">
    <property type="entry name" value="GIY-YIG_endonuc_sf"/>
</dbReference>
<sequence length="107" mass="12671">MVEQAYVYMLSSTFQKLYIGVTTKIQLRSSQHQAGRYEGSFTSKYKIEKLVYFERYTEISTAIAREKQLKRWSRIKKIRLIVAQNPTWRDLSEEWGKPIATFTEPTP</sequence>
<reference evidence="3" key="1">
    <citation type="submission" date="2023-08" db="EMBL/GenBank/DDBJ databases">
        <authorList>
            <person name="Messyasz A."/>
            <person name="Mannisto M.K."/>
            <person name="Kerkhof L.J."/>
            <person name="Haggblom M."/>
        </authorList>
    </citation>
    <scope>NUCLEOTIDE SEQUENCE</scope>
    <source>
        <strain evidence="3">M8UP39</strain>
    </source>
</reference>
<dbReference type="Gene3D" id="3.40.1440.10">
    <property type="entry name" value="GIY-YIG endonuclease"/>
    <property type="match status" value="1"/>
</dbReference>
<dbReference type="PROSITE" id="PS50164">
    <property type="entry name" value="GIY_YIG"/>
    <property type="match status" value="1"/>
</dbReference>
<evidence type="ECO:0000256" key="1">
    <source>
        <dbReference type="ARBA" id="ARBA00007435"/>
    </source>
</evidence>
<proteinExistence type="inferred from homology"/>
<dbReference type="CDD" id="cd10448">
    <property type="entry name" value="GIY-YIG_unchar_3"/>
    <property type="match status" value="1"/>
</dbReference>
<dbReference type="EMBL" id="CP132938">
    <property type="protein sequence ID" value="XCB24175.1"/>
    <property type="molecule type" value="Genomic_DNA"/>
</dbReference>
<reference evidence="3" key="2">
    <citation type="journal article" date="2024" name="Environ. Microbiol.">
        <title>Genome analysis and description of Tunturibacter gen. nov. expands the diversity of Terriglobia in tundra soils.</title>
        <authorList>
            <person name="Messyasz A."/>
            <person name="Mannisto M.K."/>
            <person name="Kerkhof L.J."/>
            <person name="Haggblom M.M."/>
        </authorList>
    </citation>
    <scope>NUCLEOTIDE SEQUENCE</scope>
    <source>
        <strain evidence="3">M8UP39</strain>
    </source>
</reference>
<dbReference type="InterPro" id="IPR000305">
    <property type="entry name" value="GIY-YIG_endonuc"/>
</dbReference>
<dbReference type="RefSeq" id="WP_353073544.1">
    <property type="nucleotide sequence ID" value="NZ_CP132938.1"/>
</dbReference>
<comment type="similarity">
    <text evidence="1">Belongs to the UPF0213 family.</text>
</comment>
<name>A0AAU7Z5E4_9BACT</name>
<dbReference type="InterPro" id="IPR050190">
    <property type="entry name" value="UPF0213_domain"/>
</dbReference>
<dbReference type="SUPFAM" id="SSF82771">
    <property type="entry name" value="GIY-YIG endonuclease"/>
    <property type="match status" value="1"/>
</dbReference>
<dbReference type="PANTHER" id="PTHR34477">
    <property type="entry name" value="UPF0213 PROTEIN YHBQ"/>
    <property type="match status" value="1"/>
</dbReference>
<dbReference type="KEGG" id="tgi:RBB81_09690"/>
<organism evidence="3">
    <name type="scientific">Tunturiibacter gelidiferens</name>
    <dbReference type="NCBI Taxonomy" id="3069689"/>
    <lineage>
        <taxon>Bacteria</taxon>
        <taxon>Pseudomonadati</taxon>
        <taxon>Acidobacteriota</taxon>
        <taxon>Terriglobia</taxon>
        <taxon>Terriglobales</taxon>
        <taxon>Acidobacteriaceae</taxon>
        <taxon>Tunturiibacter</taxon>
    </lineage>
</organism>
<feature type="domain" description="GIY-YIG" evidence="2">
    <location>
        <begin position="3"/>
        <end position="79"/>
    </location>
</feature>
<protein>
    <submittedName>
        <fullName evidence="3">GIY-YIG nuclease family protein</fullName>
    </submittedName>
</protein>
<gene>
    <name evidence="3" type="ORF">RBB81_09690</name>
</gene>
<evidence type="ECO:0000313" key="3">
    <source>
        <dbReference type="EMBL" id="XCB24175.1"/>
    </source>
</evidence>
<accession>A0AAU7Z5E4</accession>